<name>A0A6A6DWD1_9PEZI</name>
<feature type="domain" description="BZIP" evidence="3">
    <location>
        <begin position="170"/>
        <end position="229"/>
    </location>
</feature>
<dbReference type="SMART" id="SM00338">
    <property type="entry name" value="BRLZ"/>
    <property type="match status" value="1"/>
</dbReference>
<feature type="region of interest" description="Disordered" evidence="2">
    <location>
        <begin position="144"/>
        <end position="192"/>
    </location>
</feature>
<sequence>MDCYDCYATNEQAGNDFASPISLISNDQATSPWSITSGPNHLSPHPVSNPQDSPWSFFDIEENMTSWESGITSAEIGNMNTDVAMFAPTFSHQLTGLSMSDFVDPGALSQENPQDIFDFWLAMHQQQSGLAANAQAQVFQQPKQGIDHFPPEPSTVPPVGKGRSAKNNMNKERKKESRRQANRVAALNSQHTDQLEKDVARLEEEVAGLKKDVALKTNENNDLRNQNHTLMKKMHAPRHSKGFFDIPP</sequence>
<dbReference type="AlphaFoldDB" id="A0A6A6DWD1"/>
<keyword evidence="1" id="KW-0175">Coiled coil</keyword>
<accession>A0A6A6DWD1</accession>
<evidence type="ECO:0000256" key="2">
    <source>
        <dbReference type="SAM" id="MobiDB-lite"/>
    </source>
</evidence>
<evidence type="ECO:0000313" key="4">
    <source>
        <dbReference type="EMBL" id="KAF2182662.1"/>
    </source>
</evidence>
<gene>
    <name evidence="4" type="ORF">K469DRAFT_690765</name>
</gene>
<keyword evidence="5" id="KW-1185">Reference proteome</keyword>
<dbReference type="GO" id="GO:0003700">
    <property type="term" value="F:DNA-binding transcription factor activity"/>
    <property type="evidence" value="ECO:0007669"/>
    <property type="project" value="InterPro"/>
</dbReference>
<protein>
    <recommendedName>
        <fullName evidence="3">BZIP domain-containing protein</fullName>
    </recommendedName>
</protein>
<reference evidence="4" key="1">
    <citation type="journal article" date="2020" name="Stud. Mycol.">
        <title>101 Dothideomycetes genomes: a test case for predicting lifestyles and emergence of pathogens.</title>
        <authorList>
            <person name="Haridas S."/>
            <person name="Albert R."/>
            <person name="Binder M."/>
            <person name="Bloem J."/>
            <person name="Labutti K."/>
            <person name="Salamov A."/>
            <person name="Andreopoulos B."/>
            <person name="Baker S."/>
            <person name="Barry K."/>
            <person name="Bills G."/>
            <person name="Bluhm B."/>
            <person name="Cannon C."/>
            <person name="Castanera R."/>
            <person name="Culley D."/>
            <person name="Daum C."/>
            <person name="Ezra D."/>
            <person name="Gonzalez J."/>
            <person name="Henrissat B."/>
            <person name="Kuo A."/>
            <person name="Liang C."/>
            <person name="Lipzen A."/>
            <person name="Lutzoni F."/>
            <person name="Magnuson J."/>
            <person name="Mondo S."/>
            <person name="Nolan M."/>
            <person name="Ohm R."/>
            <person name="Pangilinan J."/>
            <person name="Park H.-J."/>
            <person name="Ramirez L."/>
            <person name="Alfaro M."/>
            <person name="Sun H."/>
            <person name="Tritt A."/>
            <person name="Yoshinaga Y."/>
            <person name="Zwiers L.-H."/>
            <person name="Turgeon B."/>
            <person name="Goodwin S."/>
            <person name="Spatafora J."/>
            <person name="Crous P."/>
            <person name="Grigoriev I."/>
        </authorList>
    </citation>
    <scope>NUCLEOTIDE SEQUENCE</scope>
    <source>
        <strain evidence="4">CBS 207.26</strain>
    </source>
</reference>
<evidence type="ECO:0000259" key="3">
    <source>
        <dbReference type="SMART" id="SM00338"/>
    </source>
</evidence>
<dbReference type="Proteomes" id="UP000800200">
    <property type="component" value="Unassembled WGS sequence"/>
</dbReference>
<dbReference type="InterPro" id="IPR004827">
    <property type="entry name" value="bZIP"/>
</dbReference>
<feature type="compositionally biased region" description="Basic and acidic residues" evidence="2">
    <location>
        <begin position="169"/>
        <end position="179"/>
    </location>
</feature>
<dbReference type="EMBL" id="ML994647">
    <property type="protein sequence ID" value="KAF2182662.1"/>
    <property type="molecule type" value="Genomic_DNA"/>
</dbReference>
<feature type="coiled-coil region" evidence="1">
    <location>
        <begin position="192"/>
        <end position="226"/>
    </location>
</feature>
<dbReference type="CDD" id="cd14686">
    <property type="entry name" value="bZIP"/>
    <property type="match status" value="1"/>
</dbReference>
<proteinExistence type="predicted"/>
<evidence type="ECO:0000256" key="1">
    <source>
        <dbReference type="SAM" id="Coils"/>
    </source>
</evidence>
<organism evidence="4 5">
    <name type="scientific">Zopfia rhizophila CBS 207.26</name>
    <dbReference type="NCBI Taxonomy" id="1314779"/>
    <lineage>
        <taxon>Eukaryota</taxon>
        <taxon>Fungi</taxon>
        <taxon>Dikarya</taxon>
        <taxon>Ascomycota</taxon>
        <taxon>Pezizomycotina</taxon>
        <taxon>Dothideomycetes</taxon>
        <taxon>Dothideomycetes incertae sedis</taxon>
        <taxon>Zopfiaceae</taxon>
        <taxon>Zopfia</taxon>
    </lineage>
</organism>
<evidence type="ECO:0000313" key="5">
    <source>
        <dbReference type="Proteomes" id="UP000800200"/>
    </source>
</evidence>